<reference evidence="4" key="1">
    <citation type="submission" date="2016-10" db="EMBL/GenBank/DDBJ databases">
        <authorList>
            <person name="Varghese N."/>
            <person name="Submissions S."/>
        </authorList>
    </citation>
    <scope>NUCLEOTIDE SEQUENCE [LARGE SCALE GENOMIC DNA]</scope>
    <source>
        <strain evidence="4">DSM 25055</strain>
    </source>
</reference>
<dbReference type="InterPro" id="IPR018391">
    <property type="entry name" value="PQQ_b-propeller_rpt"/>
</dbReference>
<dbReference type="PANTHER" id="PTHR34512:SF30">
    <property type="entry name" value="OUTER MEMBRANE PROTEIN ASSEMBLY FACTOR BAMB"/>
    <property type="match status" value="1"/>
</dbReference>
<dbReference type="Gene3D" id="2.40.10.480">
    <property type="match status" value="1"/>
</dbReference>
<dbReference type="OrthoDB" id="174870at2157"/>
<dbReference type="InterPro" id="IPR011047">
    <property type="entry name" value="Quinoprotein_ADH-like_sf"/>
</dbReference>
<protein>
    <submittedName>
        <fullName evidence="3">PQQ-like domain-containing protein</fullName>
    </submittedName>
</protein>
<dbReference type="EMBL" id="FOFD01000004">
    <property type="protein sequence ID" value="SER21873.1"/>
    <property type="molecule type" value="Genomic_DNA"/>
</dbReference>
<dbReference type="InterPro" id="IPR015943">
    <property type="entry name" value="WD40/YVTN_repeat-like_dom_sf"/>
</dbReference>
<name>A0A1H9MFD8_9EURY</name>
<gene>
    <name evidence="3" type="ORF">SAMN04489841_3324</name>
</gene>
<dbReference type="PANTHER" id="PTHR34512">
    <property type="entry name" value="CELL SURFACE PROTEIN"/>
    <property type="match status" value="1"/>
</dbReference>
<dbReference type="Proteomes" id="UP000199114">
    <property type="component" value="Unassembled WGS sequence"/>
</dbReference>
<feature type="compositionally biased region" description="Polar residues" evidence="1">
    <location>
        <begin position="35"/>
        <end position="44"/>
    </location>
</feature>
<dbReference type="InterPro" id="IPR002372">
    <property type="entry name" value="PQQ_rpt_dom"/>
</dbReference>
<feature type="region of interest" description="Disordered" evidence="1">
    <location>
        <begin position="420"/>
        <end position="486"/>
    </location>
</feature>
<evidence type="ECO:0000313" key="4">
    <source>
        <dbReference type="Proteomes" id="UP000199114"/>
    </source>
</evidence>
<dbReference type="STRING" id="1186196.SAMN04489841_3324"/>
<dbReference type="Gene3D" id="2.40.128.630">
    <property type="match status" value="1"/>
</dbReference>
<dbReference type="Pfam" id="PF13360">
    <property type="entry name" value="PQQ_2"/>
    <property type="match status" value="1"/>
</dbReference>
<dbReference type="PROSITE" id="PS51318">
    <property type="entry name" value="TAT"/>
    <property type="match status" value="1"/>
</dbReference>
<feature type="domain" description="Pyrrolo-quinoline quinone repeat" evidence="2">
    <location>
        <begin position="121"/>
        <end position="332"/>
    </location>
</feature>
<evidence type="ECO:0000313" key="3">
    <source>
        <dbReference type="EMBL" id="SER21873.1"/>
    </source>
</evidence>
<evidence type="ECO:0000259" key="2">
    <source>
        <dbReference type="Pfam" id="PF13360"/>
    </source>
</evidence>
<feature type="region of interest" description="Disordered" evidence="1">
    <location>
        <begin position="30"/>
        <end position="52"/>
    </location>
</feature>
<dbReference type="SUPFAM" id="SSF50998">
    <property type="entry name" value="Quinoprotein alcohol dehydrogenase-like"/>
    <property type="match status" value="1"/>
</dbReference>
<evidence type="ECO:0000256" key="1">
    <source>
        <dbReference type="SAM" id="MobiDB-lite"/>
    </source>
</evidence>
<accession>A0A1H9MFD8</accession>
<dbReference type="SMART" id="SM00564">
    <property type="entry name" value="PQQ"/>
    <property type="match status" value="5"/>
</dbReference>
<dbReference type="AlphaFoldDB" id="A0A1H9MFD8"/>
<dbReference type="Gene3D" id="2.130.10.10">
    <property type="entry name" value="YVTN repeat-like/Quinoprotein amine dehydrogenase"/>
    <property type="match status" value="1"/>
</dbReference>
<organism evidence="3 4">
    <name type="scientific">Natrinema salaciae</name>
    <dbReference type="NCBI Taxonomy" id="1186196"/>
    <lineage>
        <taxon>Archaea</taxon>
        <taxon>Methanobacteriati</taxon>
        <taxon>Methanobacteriota</taxon>
        <taxon>Stenosarchaea group</taxon>
        <taxon>Halobacteria</taxon>
        <taxon>Halobacteriales</taxon>
        <taxon>Natrialbaceae</taxon>
        <taxon>Natrinema</taxon>
    </lineage>
</organism>
<proteinExistence type="predicted"/>
<dbReference type="InterPro" id="IPR006311">
    <property type="entry name" value="TAT_signal"/>
</dbReference>
<feature type="compositionally biased region" description="Acidic residues" evidence="1">
    <location>
        <begin position="426"/>
        <end position="472"/>
    </location>
</feature>
<dbReference type="RefSeq" id="WP_090619241.1">
    <property type="nucleotide sequence ID" value="NZ_FOFD01000004.1"/>
</dbReference>
<sequence length="486" mass="51510">MPNWHRRSILATGAALSTTGALASISATTEEAALDTSSGPTSTGDPDGWSSAWGNAANSNYLPLEDEFPEPETVAWRYKLPSMRTWHDGTVAAVDGRIYLLTNYERTDERIGGLFQSYETELHAIDADDGELDWQAAVEATGRPTVADGMVYVNGRDSVTAYDAADGSVRWERKLDTVEWITNPTAADGTLYVVAGEALYALDGDDGSIQWRREQVTVRAADDTDESVSTSFATELVAVVDGTVYAITTPCPEDSPGAVALEDGVAALDATTGDTEWAVAPEGGVSTSLVASEAFVFGMRVVDMHGGPLLDPDTGDVVQQETQTTVAATPDARVTVPFPGSSDISVYPSDDGERWTAPDASEPLIAGDTLIAFRDGSVVGFDLETGAVTWQWEGGPSSTRTLVAVDENTLYAGFDDGIVALRPSDDENEGDECGEDDEDEGDENDGDECGEDDEDEGDENDGDEGDEDDTDSDCPREGAGSARADQ</sequence>
<keyword evidence="4" id="KW-1185">Reference proteome</keyword>